<name>A0A933DTC0_9BACT</name>
<evidence type="ECO:0000256" key="6">
    <source>
        <dbReference type="SAM" id="MobiDB-lite"/>
    </source>
</evidence>
<evidence type="ECO:0000256" key="3">
    <source>
        <dbReference type="ARBA" id="ARBA00023274"/>
    </source>
</evidence>
<dbReference type="InterPro" id="IPR020939">
    <property type="entry name" value="Ribosomal_bL34_CS"/>
</dbReference>
<proteinExistence type="inferred from homology"/>
<dbReference type="Pfam" id="PF00468">
    <property type="entry name" value="Ribosomal_L34"/>
    <property type="match status" value="1"/>
</dbReference>
<gene>
    <name evidence="5 7" type="primary">rpmH</name>
    <name evidence="7" type="ORF">HY473_00285</name>
</gene>
<comment type="similarity">
    <text evidence="1 5">Belongs to the bacterial ribosomal protein bL34 family.</text>
</comment>
<dbReference type="Proteomes" id="UP000756703">
    <property type="component" value="Unassembled WGS sequence"/>
</dbReference>
<keyword evidence="3 5" id="KW-0687">Ribonucleoprotein</keyword>
<dbReference type="Gene3D" id="1.10.287.3980">
    <property type="match status" value="1"/>
</dbReference>
<dbReference type="GO" id="GO:1990904">
    <property type="term" value="C:ribonucleoprotein complex"/>
    <property type="evidence" value="ECO:0007669"/>
    <property type="project" value="UniProtKB-KW"/>
</dbReference>
<evidence type="ECO:0000256" key="5">
    <source>
        <dbReference type="HAMAP-Rule" id="MF_00391"/>
    </source>
</evidence>
<sequence length="45" mass="5688">MKRTYQPKTRKRRRAHGFMTRRRTRSGQRVLRRRRSRGRYRLVAS</sequence>
<feature type="region of interest" description="Disordered" evidence="6">
    <location>
        <begin position="1"/>
        <end position="45"/>
    </location>
</feature>
<dbReference type="HAMAP" id="MF_00391">
    <property type="entry name" value="Ribosomal_bL34"/>
    <property type="match status" value="1"/>
</dbReference>
<organism evidence="7 8">
    <name type="scientific">Candidatus Sungiibacteriota bacterium</name>
    <dbReference type="NCBI Taxonomy" id="2750080"/>
    <lineage>
        <taxon>Bacteria</taxon>
        <taxon>Candidatus Sungiibacteriota</taxon>
    </lineage>
</organism>
<dbReference type="EMBL" id="JACQMI010000002">
    <property type="protein sequence ID" value="MBI4132524.1"/>
    <property type="molecule type" value="Genomic_DNA"/>
</dbReference>
<accession>A0A933DTC0</accession>
<dbReference type="InterPro" id="IPR000271">
    <property type="entry name" value="Ribosomal_bL34"/>
</dbReference>
<protein>
    <recommendedName>
        <fullName evidence="4 5">Large ribosomal subunit protein bL34</fullName>
    </recommendedName>
</protein>
<dbReference type="AlphaFoldDB" id="A0A933DTC0"/>
<dbReference type="GO" id="GO:0003735">
    <property type="term" value="F:structural constituent of ribosome"/>
    <property type="evidence" value="ECO:0007669"/>
    <property type="project" value="InterPro"/>
</dbReference>
<evidence type="ECO:0000313" key="8">
    <source>
        <dbReference type="Proteomes" id="UP000756703"/>
    </source>
</evidence>
<keyword evidence="2 5" id="KW-0689">Ribosomal protein</keyword>
<dbReference type="GO" id="GO:0006412">
    <property type="term" value="P:translation"/>
    <property type="evidence" value="ECO:0007669"/>
    <property type="project" value="UniProtKB-UniRule"/>
</dbReference>
<evidence type="ECO:0000256" key="2">
    <source>
        <dbReference type="ARBA" id="ARBA00022980"/>
    </source>
</evidence>
<evidence type="ECO:0000313" key="7">
    <source>
        <dbReference type="EMBL" id="MBI4132524.1"/>
    </source>
</evidence>
<dbReference type="PROSITE" id="PS00784">
    <property type="entry name" value="RIBOSOMAL_L34"/>
    <property type="match status" value="1"/>
</dbReference>
<dbReference type="NCBIfam" id="TIGR01030">
    <property type="entry name" value="rpmH_bact"/>
    <property type="match status" value="1"/>
</dbReference>
<comment type="caution">
    <text evidence="7">The sequence shown here is derived from an EMBL/GenBank/DDBJ whole genome shotgun (WGS) entry which is preliminary data.</text>
</comment>
<dbReference type="GO" id="GO:0005840">
    <property type="term" value="C:ribosome"/>
    <property type="evidence" value="ECO:0007669"/>
    <property type="project" value="UniProtKB-KW"/>
</dbReference>
<reference evidence="7" key="1">
    <citation type="submission" date="2020-07" db="EMBL/GenBank/DDBJ databases">
        <title>Huge and variable diversity of episymbiotic CPR bacteria and DPANN archaea in groundwater ecosystems.</title>
        <authorList>
            <person name="He C.Y."/>
            <person name="Keren R."/>
            <person name="Whittaker M."/>
            <person name="Farag I.F."/>
            <person name="Doudna J."/>
            <person name="Cate J.H.D."/>
            <person name="Banfield J.F."/>
        </authorList>
    </citation>
    <scope>NUCLEOTIDE SEQUENCE</scope>
    <source>
        <strain evidence="7">NC_groundwater_1225_Ag_S-0.1um_56_177</strain>
    </source>
</reference>
<evidence type="ECO:0000256" key="1">
    <source>
        <dbReference type="ARBA" id="ARBA00010111"/>
    </source>
</evidence>
<evidence type="ECO:0000256" key="4">
    <source>
        <dbReference type="ARBA" id="ARBA00035177"/>
    </source>
</evidence>